<evidence type="ECO:0008006" key="4">
    <source>
        <dbReference type="Google" id="ProtNLM"/>
    </source>
</evidence>
<evidence type="ECO:0000256" key="1">
    <source>
        <dbReference type="SAM" id="MobiDB-lite"/>
    </source>
</evidence>
<sequence>MSAPIGTLVCDLERRRVVALLPDREQATAQTWAKMNGSIRIVARDRGGGYGEAIPFADRWHLMEKAGLGFLDAVRRSMRQSREVVGAATIDPALLTAAERIQYEGCLRWEEAGAAIRALAEAGVPIRRICQRLGHSCTPKHTSASNWSQKARALSRVAAHFTWGRRRGVRRQGLQCAPPTGDNGMERGRGRRSLTCGRVTAELEKEPCWSGRSEMAIDAAMAQADPTLDTIRKRPPTERPSLDTRRRGGSESRPWVF</sequence>
<name>A0ABU0I4H3_9HYPH</name>
<accession>A0ABU0I4H3</accession>
<evidence type="ECO:0000313" key="2">
    <source>
        <dbReference type="EMBL" id="MDQ0449514.1"/>
    </source>
</evidence>
<reference evidence="2 3" key="1">
    <citation type="submission" date="2023-07" db="EMBL/GenBank/DDBJ databases">
        <title>Genomic Encyclopedia of Type Strains, Phase IV (KMG-IV): sequencing the most valuable type-strain genomes for metagenomic binning, comparative biology and taxonomic classification.</title>
        <authorList>
            <person name="Goeker M."/>
        </authorList>
    </citation>
    <scope>NUCLEOTIDE SEQUENCE [LARGE SCALE GENOMIC DNA]</scope>
    <source>
        <strain evidence="2 3">DSM 19013</strain>
    </source>
</reference>
<keyword evidence="3" id="KW-1185">Reference proteome</keyword>
<proteinExistence type="predicted"/>
<comment type="caution">
    <text evidence="2">The sequence shown here is derived from an EMBL/GenBank/DDBJ whole genome shotgun (WGS) entry which is preliminary data.</text>
</comment>
<dbReference type="EMBL" id="JAUSVP010000015">
    <property type="protein sequence ID" value="MDQ0449514.1"/>
    <property type="molecule type" value="Genomic_DNA"/>
</dbReference>
<dbReference type="Proteomes" id="UP001231124">
    <property type="component" value="Unassembled WGS sequence"/>
</dbReference>
<evidence type="ECO:0000313" key="3">
    <source>
        <dbReference type="Proteomes" id="UP001231124"/>
    </source>
</evidence>
<organism evidence="2 3">
    <name type="scientific">Methylobacterium aerolatum</name>
    <dbReference type="NCBI Taxonomy" id="418708"/>
    <lineage>
        <taxon>Bacteria</taxon>
        <taxon>Pseudomonadati</taxon>
        <taxon>Pseudomonadota</taxon>
        <taxon>Alphaproteobacteria</taxon>
        <taxon>Hyphomicrobiales</taxon>
        <taxon>Methylobacteriaceae</taxon>
        <taxon>Methylobacterium</taxon>
    </lineage>
</organism>
<feature type="compositionally biased region" description="Basic and acidic residues" evidence="1">
    <location>
        <begin position="230"/>
        <end position="250"/>
    </location>
</feature>
<protein>
    <recommendedName>
        <fullName evidence="4">Transposase</fullName>
    </recommendedName>
</protein>
<gene>
    <name evidence="2" type="ORF">QO012_004033</name>
</gene>
<feature type="region of interest" description="Disordered" evidence="1">
    <location>
        <begin position="224"/>
        <end position="257"/>
    </location>
</feature>